<organism evidence="2 3">
    <name type="scientific">Candidatus Uhrbacteria bacterium RIFOXYB2_FULL_57_15</name>
    <dbReference type="NCBI Taxonomy" id="1802422"/>
    <lineage>
        <taxon>Bacteria</taxon>
        <taxon>Candidatus Uhriibacteriota</taxon>
    </lineage>
</organism>
<evidence type="ECO:0000259" key="1">
    <source>
        <dbReference type="SMART" id="SM01321"/>
    </source>
</evidence>
<dbReference type="InterPro" id="IPR036515">
    <property type="entry name" value="Transposase_17_sf"/>
</dbReference>
<proteinExistence type="predicted"/>
<dbReference type="SMART" id="SM01321">
    <property type="entry name" value="Y1_Tnp"/>
    <property type="match status" value="1"/>
</dbReference>
<gene>
    <name evidence="2" type="ORF">A2304_03770</name>
</gene>
<dbReference type="GO" id="GO:0003677">
    <property type="term" value="F:DNA binding"/>
    <property type="evidence" value="ECO:0007669"/>
    <property type="project" value="InterPro"/>
</dbReference>
<dbReference type="AlphaFoldDB" id="A0A1F7W587"/>
<accession>A0A1F7W587</accession>
<feature type="domain" description="Transposase IS200-like" evidence="1">
    <location>
        <begin position="42"/>
        <end position="176"/>
    </location>
</feature>
<dbReference type="Gene3D" id="3.30.70.1290">
    <property type="entry name" value="Transposase IS200-like"/>
    <property type="match status" value="1"/>
</dbReference>
<evidence type="ECO:0000313" key="3">
    <source>
        <dbReference type="Proteomes" id="UP000176501"/>
    </source>
</evidence>
<sequence>MKSKILKTLPRQREVFFSNGIHTNTGHWYAIEKHMRESELFSNGAVYHVYNRGADRRNIFLTESDRTRFCKGMIAFNERGRCEPNSISHVRHPSVSANPCVDIMAYCLMPNHFHLMLKQRETNGISEFMHRLGGGYAKYFNRTNERKGVLFAGAYKIKRVTTDAQFQHLPRYIHLNPLELAGMNYKLGPIAWQDAERFLNDYRWSSYRHYAGLECQLFIRNEEIIEETSEGSHREFLRGWVERDWKTLDSFDKKIFG</sequence>
<protein>
    <recommendedName>
        <fullName evidence="1">Transposase IS200-like domain-containing protein</fullName>
    </recommendedName>
</protein>
<evidence type="ECO:0000313" key="2">
    <source>
        <dbReference type="EMBL" id="OGL97806.1"/>
    </source>
</evidence>
<reference evidence="2 3" key="1">
    <citation type="journal article" date="2016" name="Nat. Commun.">
        <title>Thousands of microbial genomes shed light on interconnected biogeochemical processes in an aquifer system.</title>
        <authorList>
            <person name="Anantharaman K."/>
            <person name="Brown C.T."/>
            <person name="Hug L.A."/>
            <person name="Sharon I."/>
            <person name="Castelle C.J."/>
            <person name="Probst A.J."/>
            <person name="Thomas B.C."/>
            <person name="Singh A."/>
            <person name="Wilkins M.J."/>
            <person name="Karaoz U."/>
            <person name="Brodie E.L."/>
            <person name="Williams K.H."/>
            <person name="Hubbard S.S."/>
            <person name="Banfield J.F."/>
        </authorList>
    </citation>
    <scope>NUCLEOTIDE SEQUENCE [LARGE SCALE GENOMIC DNA]</scope>
</reference>
<dbReference type="PANTHER" id="PTHR34322:SF2">
    <property type="entry name" value="TRANSPOSASE IS200-LIKE DOMAIN-CONTAINING PROTEIN"/>
    <property type="match status" value="1"/>
</dbReference>
<dbReference type="Pfam" id="PF01797">
    <property type="entry name" value="Y1_Tnp"/>
    <property type="match status" value="1"/>
</dbReference>
<dbReference type="InterPro" id="IPR002686">
    <property type="entry name" value="Transposase_17"/>
</dbReference>
<dbReference type="Proteomes" id="UP000176501">
    <property type="component" value="Unassembled WGS sequence"/>
</dbReference>
<dbReference type="PANTHER" id="PTHR34322">
    <property type="entry name" value="TRANSPOSASE, Y1_TNP DOMAIN-CONTAINING"/>
    <property type="match status" value="1"/>
</dbReference>
<dbReference type="GO" id="GO:0004803">
    <property type="term" value="F:transposase activity"/>
    <property type="evidence" value="ECO:0007669"/>
    <property type="project" value="InterPro"/>
</dbReference>
<dbReference type="GO" id="GO:0006313">
    <property type="term" value="P:DNA transposition"/>
    <property type="evidence" value="ECO:0007669"/>
    <property type="project" value="InterPro"/>
</dbReference>
<name>A0A1F7W587_9BACT</name>
<comment type="caution">
    <text evidence="2">The sequence shown here is derived from an EMBL/GenBank/DDBJ whole genome shotgun (WGS) entry which is preliminary data.</text>
</comment>
<dbReference type="EMBL" id="MGFE01000029">
    <property type="protein sequence ID" value="OGL97806.1"/>
    <property type="molecule type" value="Genomic_DNA"/>
</dbReference>
<dbReference type="SUPFAM" id="SSF143422">
    <property type="entry name" value="Transposase IS200-like"/>
    <property type="match status" value="1"/>
</dbReference>